<evidence type="ECO:0000256" key="4">
    <source>
        <dbReference type="ARBA" id="ARBA00022741"/>
    </source>
</evidence>
<evidence type="ECO:0000256" key="1">
    <source>
        <dbReference type="ARBA" id="ARBA00004948"/>
    </source>
</evidence>
<dbReference type="GO" id="GO:0009228">
    <property type="term" value="P:thiamine biosynthetic process"/>
    <property type="evidence" value="ECO:0007669"/>
    <property type="project" value="InterPro"/>
</dbReference>
<dbReference type="Pfam" id="PF08543">
    <property type="entry name" value="Phos_pyr_kin"/>
    <property type="match status" value="1"/>
</dbReference>
<comment type="pathway">
    <text evidence="1">Cofactor biosynthesis; thiamine diphosphate biosynthesis.</text>
</comment>
<dbReference type="GO" id="GO:0008972">
    <property type="term" value="F:phosphomethylpyrimidine kinase activity"/>
    <property type="evidence" value="ECO:0007669"/>
    <property type="project" value="InterPro"/>
</dbReference>
<evidence type="ECO:0000256" key="6">
    <source>
        <dbReference type="ARBA" id="ARBA00022840"/>
    </source>
</evidence>
<dbReference type="Gene3D" id="3.40.1190.20">
    <property type="match status" value="1"/>
</dbReference>
<evidence type="ECO:0000313" key="8">
    <source>
        <dbReference type="EMBL" id="OEE62983.1"/>
    </source>
</evidence>
<dbReference type="CDD" id="cd01169">
    <property type="entry name" value="HMPP_kinase"/>
    <property type="match status" value="1"/>
</dbReference>
<gene>
    <name evidence="8" type="ORF">A1OK_20590</name>
</gene>
<dbReference type="InterPro" id="IPR013749">
    <property type="entry name" value="PM/HMP-P_kinase-1"/>
</dbReference>
<name>A0A1E5CBT4_9GAMM</name>
<feature type="domain" description="Pyridoxamine kinase/Phosphomethylpyrimidine kinase" evidence="7">
    <location>
        <begin position="18"/>
        <end position="268"/>
    </location>
</feature>
<keyword evidence="3" id="KW-0808">Transferase</keyword>
<sequence length="283" mass="29961">MAHKHFTPPVVLSIAGSDSSAGAGIQADLKTISANGGYACTVITAVTAQNTQGVYDVCPLSPASVAAQIDAIFADFNVAAVKIGMLANVDIAKVVVDKLTIYAAKNVVVDPVMLSTSGRELLCEEAIVYCKAHLYPLATLLTPNIPEFMALTGNIELNDFTQTSHNENVYELARQQLGCQWLLIKGGHGVDPALSTDQLVGQHYIQCFSAPRIQSRNTHGTGCTLSSAIATSLAKGMSMAEAVEHSKRYLTLAIINASHLELGQGHGALQHFPIATSPEQYAN</sequence>
<reference evidence="8 9" key="1">
    <citation type="journal article" date="2012" name="Science">
        <title>Ecological populations of bacteria act as socially cohesive units of antibiotic production and resistance.</title>
        <authorList>
            <person name="Cordero O.X."/>
            <person name="Wildschutte H."/>
            <person name="Kirkup B."/>
            <person name="Proehl S."/>
            <person name="Ngo L."/>
            <person name="Hussain F."/>
            <person name="Le Roux F."/>
            <person name="Mincer T."/>
            <person name="Polz M.F."/>
        </authorList>
    </citation>
    <scope>NUCLEOTIDE SEQUENCE [LARGE SCALE GENOMIC DNA]</scope>
    <source>
        <strain evidence="8 9">FF-454</strain>
    </source>
</reference>
<comment type="caution">
    <text evidence="8">The sequence shown here is derived from an EMBL/GenBank/DDBJ whole genome shotgun (WGS) entry which is preliminary data.</text>
</comment>
<keyword evidence="5 8" id="KW-0418">Kinase</keyword>
<organism evidence="8 9">
    <name type="scientific">Enterovibrio norvegicus FF-454</name>
    <dbReference type="NCBI Taxonomy" id="1185651"/>
    <lineage>
        <taxon>Bacteria</taxon>
        <taxon>Pseudomonadati</taxon>
        <taxon>Pseudomonadota</taxon>
        <taxon>Gammaproteobacteria</taxon>
        <taxon>Vibrionales</taxon>
        <taxon>Vibrionaceae</taxon>
        <taxon>Enterovibrio</taxon>
    </lineage>
</organism>
<dbReference type="UniPathway" id="UPA00060">
    <property type="reaction ID" value="UER00138"/>
</dbReference>
<dbReference type="EC" id="2.7.1.49" evidence="2"/>
<dbReference type="Proteomes" id="UP000095039">
    <property type="component" value="Unassembled WGS sequence"/>
</dbReference>
<dbReference type="InterPro" id="IPR004399">
    <property type="entry name" value="HMP/HMP-P_kinase_dom"/>
</dbReference>
<dbReference type="GO" id="GO:0005829">
    <property type="term" value="C:cytosol"/>
    <property type="evidence" value="ECO:0007669"/>
    <property type="project" value="TreeGrafter"/>
</dbReference>
<dbReference type="GO" id="GO:0005524">
    <property type="term" value="F:ATP binding"/>
    <property type="evidence" value="ECO:0007669"/>
    <property type="project" value="UniProtKB-KW"/>
</dbReference>
<keyword evidence="9" id="KW-1185">Reference proteome</keyword>
<evidence type="ECO:0000256" key="2">
    <source>
        <dbReference type="ARBA" id="ARBA00012135"/>
    </source>
</evidence>
<keyword evidence="6" id="KW-0067">ATP-binding</keyword>
<proteinExistence type="predicted"/>
<dbReference type="PANTHER" id="PTHR20858:SF17">
    <property type="entry name" value="HYDROXYMETHYLPYRIMIDINE_PHOSPHOMETHYLPYRIMIDINE KINASE THI20-RELATED"/>
    <property type="match status" value="1"/>
</dbReference>
<evidence type="ECO:0000259" key="7">
    <source>
        <dbReference type="Pfam" id="PF08543"/>
    </source>
</evidence>
<dbReference type="EMBL" id="AJWN02000032">
    <property type="protein sequence ID" value="OEE62983.1"/>
    <property type="molecule type" value="Genomic_DNA"/>
</dbReference>
<dbReference type="SUPFAM" id="SSF53613">
    <property type="entry name" value="Ribokinase-like"/>
    <property type="match status" value="1"/>
</dbReference>
<keyword evidence="4" id="KW-0547">Nucleotide-binding</keyword>
<dbReference type="InterPro" id="IPR029056">
    <property type="entry name" value="Ribokinase-like"/>
</dbReference>
<dbReference type="GO" id="GO:0008902">
    <property type="term" value="F:hydroxymethylpyrimidine kinase activity"/>
    <property type="evidence" value="ECO:0007669"/>
    <property type="project" value="UniProtKB-EC"/>
</dbReference>
<dbReference type="RefSeq" id="WP_016958687.1">
    <property type="nucleotide sequence ID" value="NZ_AJWN02000032.1"/>
</dbReference>
<evidence type="ECO:0000256" key="3">
    <source>
        <dbReference type="ARBA" id="ARBA00022679"/>
    </source>
</evidence>
<protein>
    <recommendedName>
        <fullName evidence="2">hydroxymethylpyrimidine kinase</fullName>
        <ecNumber evidence="2">2.7.1.49</ecNumber>
    </recommendedName>
</protein>
<dbReference type="NCBIfam" id="TIGR00097">
    <property type="entry name" value="HMP-P_kinase"/>
    <property type="match status" value="1"/>
</dbReference>
<evidence type="ECO:0000313" key="9">
    <source>
        <dbReference type="Proteomes" id="UP000095039"/>
    </source>
</evidence>
<evidence type="ECO:0000256" key="5">
    <source>
        <dbReference type="ARBA" id="ARBA00022777"/>
    </source>
</evidence>
<dbReference type="GO" id="GO:0009229">
    <property type="term" value="P:thiamine diphosphate biosynthetic process"/>
    <property type="evidence" value="ECO:0007669"/>
    <property type="project" value="UniProtKB-UniPathway"/>
</dbReference>
<dbReference type="AlphaFoldDB" id="A0A1E5CBT4"/>
<dbReference type="PANTHER" id="PTHR20858">
    <property type="entry name" value="PHOSPHOMETHYLPYRIMIDINE KINASE"/>
    <property type="match status" value="1"/>
</dbReference>
<accession>A0A1E5CBT4</accession>
<dbReference type="FunFam" id="3.40.1190.20:FF:000003">
    <property type="entry name" value="Phosphomethylpyrimidine kinase ThiD"/>
    <property type="match status" value="1"/>
</dbReference>